<evidence type="ECO:0000313" key="2">
    <source>
        <dbReference type="Proteomes" id="UP001148662"/>
    </source>
</evidence>
<comment type="caution">
    <text evidence="1">The sequence shown here is derived from an EMBL/GenBank/DDBJ whole genome shotgun (WGS) entry which is preliminary data.</text>
</comment>
<reference evidence="1" key="1">
    <citation type="submission" date="2022-07" db="EMBL/GenBank/DDBJ databases">
        <title>Genome Sequence of Phlebia brevispora.</title>
        <authorList>
            <person name="Buettner E."/>
        </authorList>
    </citation>
    <scope>NUCLEOTIDE SEQUENCE</scope>
    <source>
        <strain evidence="1">MPL23</strain>
    </source>
</reference>
<proteinExistence type="predicted"/>
<keyword evidence="2" id="KW-1185">Reference proteome</keyword>
<name>A0ACC1RUX8_9APHY</name>
<gene>
    <name evidence="1" type="ORF">NM688_g8282</name>
</gene>
<evidence type="ECO:0000313" key="1">
    <source>
        <dbReference type="EMBL" id="KAJ3526251.1"/>
    </source>
</evidence>
<accession>A0ACC1RUX8</accession>
<sequence length="263" mass="28848">MALPVPKAELIGTCMEMIGYGAYLIIFIECVRVLYKKYQRGRSAGYLWIVAGTIFCLCTSHLIIDIVRIMAAFTGNMGTPNAPAAYYGDVNSPLDVAKTAVYCTVTLISDALIVYRLFLVWNRNYFIAVVPALAFFADIGTSTWFIVSLHQVLPGDNVLIANVTVRAKYFYIVTLILNVLCTFGISYKIWMIQRGVSDYAVGSASRMTRIIAVIVESAAIYSAWLIALIITSVVGESALFILLNSISPVIVSAADVHVRSSEN</sequence>
<protein>
    <submittedName>
        <fullName evidence="1">Uncharacterized protein</fullName>
    </submittedName>
</protein>
<dbReference type="EMBL" id="JANHOG010002180">
    <property type="protein sequence ID" value="KAJ3526251.1"/>
    <property type="molecule type" value="Genomic_DNA"/>
</dbReference>
<organism evidence="1 2">
    <name type="scientific">Phlebia brevispora</name>
    <dbReference type="NCBI Taxonomy" id="194682"/>
    <lineage>
        <taxon>Eukaryota</taxon>
        <taxon>Fungi</taxon>
        <taxon>Dikarya</taxon>
        <taxon>Basidiomycota</taxon>
        <taxon>Agaricomycotina</taxon>
        <taxon>Agaricomycetes</taxon>
        <taxon>Polyporales</taxon>
        <taxon>Meruliaceae</taxon>
        <taxon>Phlebia</taxon>
    </lineage>
</organism>
<dbReference type="Proteomes" id="UP001148662">
    <property type="component" value="Unassembled WGS sequence"/>
</dbReference>